<keyword evidence="3 5" id="KW-0808">Transferase</keyword>
<dbReference type="Pfam" id="PF00535">
    <property type="entry name" value="Glycos_transf_2"/>
    <property type="match status" value="1"/>
</dbReference>
<keyword evidence="6" id="KW-1185">Reference proteome</keyword>
<dbReference type="InterPro" id="IPR029044">
    <property type="entry name" value="Nucleotide-diphossugar_trans"/>
</dbReference>
<dbReference type="RefSeq" id="WP_109720060.1">
    <property type="nucleotide sequence ID" value="NZ_QEQK01000006.1"/>
</dbReference>
<evidence type="ECO:0000313" key="6">
    <source>
        <dbReference type="Proteomes" id="UP000251800"/>
    </source>
</evidence>
<dbReference type="GO" id="GO:0016757">
    <property type="term" value="F:glycosyltransferase activity"/>
    <property type="evidence" value="ECO:0007669"/>
    <property type="project" value="UniProtKB-KW"/>
</dbReference>
<reference evidence="5 6" key="1">
    <citation type="submission" date="2018-05" db="EMBL/GenBank/DDBJ databases">
        <title>Abyssibacter profundi OUC007T gen. nov., sp. nov, a marine bacterium isolated from seawater of the Mariana Trench.</title>
        <authorList>
            <person name="Zhou S."/>
        </authorList>
    </citation>
    <scope>NUCLEOTIDE SEQUENCE [LARGE SCALE GENOMIC DNA]</scope>
    <source>
        <strain evidence="5 6">OUC007</strain>
    </source>
</reference>
<comment type="caution">
    <text evidence="5">The sequence shown here is derived from an EMBL/GenBank/DDBJ whole genome shotgun (WGS) entry which is preliminary data.</text>
</comment>
<evidence type="ECO:0000313" key="5">
    <source>
        <dbReference type="EMBL" id="PWN56289.1"/>
    </source>
</evidence>
<name>A0A363ULH7_9GAMM</name>
<organism evidence="5 6">
    <name type="scientific">Abyssibacter profundi</name>
    <dbReference type="NCBI Taxonomy" id="2182787"/>
    <lineage>
        <taxon>Bacteria</taxon>
        <taxon>Pseudomonadati</taxon>
        <taxon>Pseudomonadota</taxon>
        <taxon>Gammaproteobacteria</taxon>
        <taxon>Chromatiales</taxon>
        <taxon>Oceanococcaceae</taxon>
        <taxon>Abyssibacter</taxon>
    </lineage>
</organism>
<dbReference type="PANTHER" id="PTHR43630">
    <property type="entry name" value="POLY-BETA-1,6-N-ACETYL-D-GLUCOSAMINE SYNTHASE"/>
    <property type="match status" value="1"/>
</dbReference>
<keyword evidence="2" id="KW-0328">Glycosyltransferase</keyword>
<comment type="similarity">
    <text evidence="1">Belongs to the glycosyltransferase 2 family.</text>
</comment>
<evidence type="ECO:0000256" key="1">
    <source>
        <dbReference type="ARBA" id="ARBA00006739"/>
    </source>
</evidence>
<dbReference type="OrthoDB" id="9802649at2"/>
<proteinExistence type="inferred from homology"/>
<accession>A0A363ULH7</accession>
<dbReference type="PANTHER" id="PTHR43630:SF1">
    <property type="entry name" value="POLY-BETA-1,6-N-ACETYL-D-GLUCOSAMINE SYNTHASE"/>
    <property type="match status" value="1"/>
</dbReference>
<dbReference type="Proteomes" id="UP000251800">
    <property type="component" value="Unassembled WGS sequence"/>
</dbReference>
<dbReference type="InterPro" id="IPR001173">
    <property type="entry name" value="Glyco_trans_2-like"/>
</dbReference>
<evidence type="ECO:0000256" key="2">
    <source>
        <dbReference type="ARBA" id="ARBA00022676"/>
    </source>
</evidence>
<evidence type="ECO:0000259" key="4">
    <source>
        <dbReference type="Pfam" id="PF00535"/>
    </source>
</evidence>
<protein>
    <submittedName>
        <fullName evidence="5">Glycosyltransferase</fullName>
    </submittedName>
</protein>
<evidence type="ECO:0000256" key="3">
    <source>
        <dbReference type="ARBA" id="ARBA00022679"/>
    </source>
</evidence>
<gene>
    <name evidence="5" type="ORF">DEH80_08475</name>
</gene>
<dbReference type="AlphaFoldDB" id="A0A363ULH7"/>
<feature type="domain" description="Glycosyltransferase 2-like" evidence="4">
    <location>
        <begin position="25"/>
        <end position="153"/>
    </location>
</feature>
<dbReference type="Gene3D" id="3.90.550.10">
    <property type="entry name" value="Spore Coat Polysaccharide Biosynthesis Protein SpsA, Chain A"/>
    <property type="match status" value="1"/>
</dbReference>
<dbReference type="EMBL" id="QEQK01000006">
    <property type="protein sequence ID" value="PWN56289.1"/>
    <property type="molecule type" value="Genomic_DNA"/>
</dbReference>
<dbReference type="CDD" id="cd00761">
    <property type="entry name" value="Glyco_tranf_GTA_type"/>
    <property type="match status" value="1"/>
</dbReference>
<sequence>MSTLSDPFTWKTPLPDQHATAAIAIVSPVRDESKYIRRTLDAMAAQTVWPEEWLIVDDGSRDDTPEIVEHYQARYPFIRLVRRTDRGQRVLGSGVIEAFNFGRDQLQSDYRYICKLDGDMSFDPTYIETMLAALEADDRLAAVSGKVYRPEGDSLVEEYIIDEMVAGQFKFYKREAFEAIGGFSQTILWDGIDIHKCRLNGWTTRSIRDPGARLFHHRLMGSSDKNVYKGRIRLGRGIWFMGYHPAYATASGLFRMAEKPYVIGGLLIVGAYFYAALRSEPRFEEPGFREGLQAWQRQRLRAVGGRLLRRLTGRGKQRIAG</sequence>
<dbReference type="SUPFAM" id="SSF53448">
    <property type="entry name" value="Nucleotide-diphospho-sugar transferases"/>
    <property type="match status" value="1"/>
</dbReference>